<reference evidence="1 2" key="1">
    <citation type="submission" date="2020-04" db="EMBL/GenBank/DDBJ databases">
        <title>Flammeovirga sp. SR4, a novel species isolated from seawater.</title>
        <authorList>
            <person name="Wang X."/>
        </authorList>
    </citation>
    <scope>NUCLEOTIDE SEQUENCE [LARGE SCALE GENOMIC DNA]</scope>
    <source>
        <strain evidence="1 2">SR4</strain>
    </source>
</reference>
<proteinExistence type="predicted"/>
<gene>
    <name evidence="1" type="ORF">HGP29_21850</name>
</gene>
<protein>
    <recommendedName>
        <fullName evidence="3">Beta-agarase</fullName>
    </recommendedName>
</protein>
<sequence>MKRSNFLITALQCLVIVTLFGFDSPQEDVLNLKKVDGETYTTNNLTVNQVKQGVEITIPKGSKGVISFSASDEYWDLTSYKYMSIELENKSDQQVRFDPVLIYDNPRKKYLKKKENLRNEHIGFINSGENLVFNCTMIRDAVTKNDYPQSSDFKGMKGIPEGVVLNFAGVDASRIKKVNIEFPSQEFERRVILKRVFKNQNAVSEIYTKNKEEFFPFINEYGQYIHENWEGKITNDAQLKEALAKEEEELLKYSGSKEWDKFGGYKLGPQLNKTGHFRTQKIDGKWWIIDPEGHLFWSNGINGAGKLEVKTPIKGREHYFKNLPAKNDPEYAKFYDGQKYMFGKQNLYKKYGENSEFKYIDFSLRRMRSWGLNTLGGWSEESINEHKEENKLPYTVIVHETYPEIHEKFPDVFNPKWESNLEEKLKKRLEGKADDPFLFGVFVNNEIHWKNPAGLAISTLEKGKKSYGKAAFVKLLQDNLKEIHQFNKLAGTSFSSWEELLNTYVKKKEIKWVNIRKYTEAHYKNMCETYFGISQRLIKKYAPNTMYIGCRWHGNHKNNINLEVSAKYLDLMSFNAYENEVEHYKYPYKYIDKPFIISEFNFGALDTGKFFPGLGYASNQRNRGEKYINFVSGALRNPRCVGTHWFMWANSTTAGKGNGENANCGVVSATDQVYYELVNYMRQINYKMYSYRLQQQ</sequence>
<evidence type="ECO:0008006" key="3">
    <source>
        <dbReference type="Google" id="ProtNLM"/>
    </source>
</evidence>
<dbReference type="InterPro" id="IPR017853">
    <property type="entry name" value="GH"/>
</dbReference>
<dbReference type="AlphaFoldDB" id="A0A7X8XYA1"/>
<dbReference type="Proteomes" id="UP000585050">
    <property type="component" value="Unassembled WGS sequence"/>
</dbReference>
<dbReference type="SUPFAM" id="SSF51445">
    <property type="entry name" value="(Trans)glycosidases"/>
    <property type="match status" value="1"/>
</dbReference>
<dbReference type="Gene3D" id="3.20.20.80">
    <property type="entry name" value="Glycosidases"/>
    <property type="match status" value="1"/>
</dbReference>
<evidence type="ECO:0000313" key="2">
    <source>
        <dbReference type="Proteomes" id="UP000585050"/>
    </source>
</evidence>
<evidence type="ECO:0000313" key="1">
    <source>
        <dbReference type="EMBL" id="NLR93860.1"/>
    </source>
</evidence>
<dbReference type="EMBL" id="JABAIL010000008">
    <property type="protein sequence ID" value="NLR93860.1"/>
    <property type="molecule type" value="Genomic_DNA"/>
</dbReference>
<organism evidence="1 2">
    <name type="scientific">Flammeovirga agarivorans</name>
    <dbReference type="NCBI Taxonomy" id="2726742"/>
    <lineage>
        <taxon>Bacteria</taxon>
        <taxon>Pseudomonadati</taxon>
        <taxon>Bacteroidota</taxon>
        <taxon>Cytophagia</taxon>
        <taxon>Cytophagales</taxon>
        <taxon>Flammeovirgaceae</taxon>
        <taxon>Flammeovirga</taxon>
    </lineage>
</organism>
<dbReference type="RefSeq" id="WP_168884570.1">
    <property type="nucleotide sequence ID" value="NZ_JABAIL010000008.1"/>
</dbReference>
<keyword evidence="2" id="KW-1185">Reference proteome</keyword>
<comment type="caution">
    <text evidence="1">The sequence shown here is derived from an EMBL/GenBank/DDBJ whole genome shotgun (WGS) entry which is preliminary data.</text>
</comment>
<name>A0A7X8XYA1_9BACT</name>
<accession>A0A7X8XYA1</accession>